<keyword evidence="10" id="KW-0677">Repeat</keyword>
<evidence type="ECO:0000256" key="8">
    <source>
        <dbReference type="ARBA" id="ARBA00022679"/>
    </source>
</evidence>
<organism evidence="19 20">
    <name type="scientific">Serendipita vermifera MAFF 305830</name>
    <dbReference type="NCBI Taxonomy" id="933852"/>
    <lineage>
        <taxon>Eukaryota</taxon>
        <taxon>Fungi</taxon>
        <taxon>Dikarya</taxon>
        <taxon>Basidiomycota</taxon>
        <taxon>Agaricomycotina</taxon>
        <taxon>Agaricomycetes</taxon>
        <taxon>Sebacinales</taxon>
        <taxon>Serendipitaceae</taxon>
        <taxon>Serendipita</taxon>
    </lineage>
</organism>
<dbReference type="Pfam" id="PF22999">
    <property type="entry name" value="LTN1_E3_ligase_6th"/>
    <property type="match status" value="1"/>
</dbReference>
<dbReference type="GO" id="GO:0008270">
    <property type="term" value="F:zinc ion binding"/>
    <property type="evidence" value="ECO:0007669"/>
    <property type="project" value="UniProtKB-KW"/>
</dbReference>
<dbReference type="InterPro" id="IPR054478">
    <property type="entry name" value="LTN1_UBC"/>
</dbReference>
<dbReference type="Gene3D" id="3.30.40.10">
    <property type="entry name" value="Zinc/RING finger domain, C3HC4 (zinc finger)"/>
    <property type="match status" value="1"/>
</dbReference>
<dbReference type="EMBL" id="KN824279">
    <property type="protein sequence ID" value="KIM32748.1"/>
    <property type="molecule type" value="Genomic_DNA"/>
</dbReference>
<evidence type="ECO:0000256" key="17">
    <source>
        <dbReference type="SAM" id="MobiDB-lite"/>
    </source>
</evidence>
<evidence type="ECO:0000313" key="19">
    <source>
        <dbReference type="EMBL" id="KIM32748.1"/>
    </source>
</evidence>
<evidence type="ECO:0000256" key="10">
    <source>
        <dbReference type="ARBA" id="ARBA00022737"/>
    </source>
</evidence>
<feature type="region of interest" description="Disordered" evidence="17">
    <location>
        <begin position="268"/>
        <end position="323"/>
    </location>
</feature>
<evidence type="ECO:0000256" key="2">
    <source>
        <dbReference type="ARBA" id="ARBA00004514"/>
    </source>
</evidence>
<reference evidence="20" key="2">
    <citation type="submission" date="2015-01" db="EMBL/GenBank/DDBJ databases">
        <title>Evolutionary Origins and Diversification of the Mycorrhizal Mutualists.</title>
        <authorList>
            <consortium name="DOE Joint Genome Institute"/>
            <consortium name="Mycorrhizal Genomics Consortium"/>
            <person name="Kohler A."/>
            <person name="Kuo A."/>
            <person name="Nagy L.G."/>
            <person name="Floudas D."/>
            <person name="Copeland A."/>
            <person name="Barry K.W."/>
            <person name="Cichocki N."/>
            <person name="Veneault-Fourrey C."/>
            <person name="LaButti K."/>
            <person name="Lindquist E.A."/>
            <person name="Lipzen A."/>
            <person name="Lundell T."/>
            <person name="Morin E."/>
            <person name="Murat C."/>
            <person name="Riley R."/>
            <person name="Ohm R."/>
            <person name="Sun H."/>
            <person name="Tunlid A."/>
            <person name="Henrissat B."/>
            <person name="Grigoriev I.V."/>
            <person name="Hibbett D.S."/>
            <person name="Martin F."/>
        </authorList>
    </citation>
    <scope>NUCLEOTIDE SEQUENCE [LARGE SCALE GENOMIC DNA]</scope>
    <source>
        <strain evidence="20">MAFF 305830</strain>
    </source>
</reference>
<dbReference type="GO" id="GO:0072344">
    <property type="term" value="P:rescue of stalled ribosome"/>
    <property type="evidence" value="ECO:0007669"/>
    <property type="project" value="UniProtKB-UniRule"/>
</dbReference>
<evidence type="ECO:0000256" key="7">
    <source>
        <dbReference type="ARBA" id="ARBA00022490"/>
    </source>
</evidence>
<dbReference type="STRING" id="933852.A0A0C2X3G6"/>
<dbReference type="OrthoDB" id="6108at2759"/>
<evidence type="ECO:0000256" key="12">
    <source>
        <dbReference type="ARBA" id="ARBA00022786"/>
    </source>
</evidence>
<dbReference type="Pfam" id="PF23009">
    <property type="entry name" value="UBC_like"/>
    <property type="match status" value="1"/>
</dbReference>
<feature type="region of interest" description="Disordered" evidence="17">
    <location>
        <begin position="1"/>
        <end position="64"/>
    </location>
</feature>
<dbReference type="InterPro" id="IPR016024">
    <property type="entry name" value="ARM-type_fold"/>
</dbReference>
<dbReference type="GO" id="GO:0005829">
    <property type="term" value="C:cytosol"/>
    <property type="evidence" value="ECO:0007669"/>
    <property type="project" value="UniProtKB-SubCell"/>
</dbReference>
<dbReference type="InterPro" id="IPR001841">
    <property type="entry name" value="Znf_RING"/>
</dbReference>
<evidence type="ECO:0000256" key="11">
    <source>
        <dbReference type="ARBA" id="ARBA00022771"/>
    </source>
</evidence>
<reference evidence="19 20" key="1">
    <citation type="submission" date="2014-04" db="EMBL/GenBank/DDBJ databases">
        <authorList>
            <consortium name="DOE Joint Genome Institute"/>
            <person name="Kuo A."/>
            <person name="Zuccaro A."/>
            <person name="Kohler A."/>
            <person name="Nagy L.G."/>
            <person name="Floudas D."/>
            <person name="Copeland A."/>
            <person name="Barry K.W."/>
            <person name="Cichocki N."/>
            <person name="Veneault-Fourrey C."/>
            <person name="LaButti K."/>
            <person name="Lindquist E.A."/>
            <person name="Lipzen A."/>
            <person name="Lundell T."/>
            <person name="Morin E."/>
            <person name="Murat C."/>
            <person name="Sun H."/>
            <person name="Tunlid A."/>
            <person name="Henrissat B."/>
            <person name="Grigoriev I.V."/>
            <person name="Hibbett D.S."/>
            <person name="Martin F."/>
            <person name="Nordberg H.P."/>
            <person name="Cantor M.N."/>
            <person name="Hua S.X."/>
        </authorList>
    </citation>
    <scope>NUCLEOTIDE SEQUENCE [LARGE SCALE GENOMIC DNA]</scope>
    <source>
        <strain evidence="19 20">MAFF 305830</strain>
    </source>
</reference>
<gene>
    <name evidence="19" type="ORF">M408DRAFT_186029</name>
</gene>
<keyword evidence="7" id="KW-0963">Cytoplasm</keyword>
<dbReference type="GO" id="GO:0043023">
    <property type="term" value="F:ribosomal large subunit binding"/>
    <property type="evidence" value="ECO:0007669"/>
    <property type="project" value="TreeGrafter"/>
</dbReference>
<dbReference type="GO" id="GO:1990112">
    <property type="term" value="C:RQC complex"/>
    <property type="evidence" value="ECO:0007669"/>
    <property type="project" value="UniProtKB-UniRule"/>
</dbReference>
<dbReference type="Pfam" id="PF22958">
    <property type="entry name" value="Ltn1_1st"/>
    <property type="match status" value="1"/>
</dbReference>
<evidence type="ECO:0000259" key="18">
    <source>
        <dbReference type="PROSITE" id="PS50089"/>
    </source>
</evidence>
<comment type="function">
    <text evidence="16">E3 ubiquitin-protein ligase. Component of the ribosome quality control complex (RQC), a ribosome-associated complex that mediates ubiquitination and extraction of incompletely synthesized nascent chains for proteasomal degradation.</text>
</comment>
<feature type="domain" description="RING-type" evidence="18">
    <location>
        <begin position="1736"/>
        <end position="1783"/>
    </location>
</feature>
<keyword evidence="13 16" id="KW-0862">Zinc</keyword>
<accession>A0A0C2X3G6</accession>
<comment type="function">
    <text evidence="14">E3 ubiquitin-protein ligase component of the ribosome quality control complex (RQC), a ribosome-associated complex that mediates ubiquitination and extraction of incompletely synthesized nascent chains for proteasomal degradation. Mediates ubiquitination of proteins derived from mRNAs lacking stop codons (non-stop proteins) and other translation arrest products induced by poly-lysine sequences and tandem rare codons. Ubiquitination leads to CDC48 recruitment for extraction and degradation of the incomplete translation product. May indirectly play a role in chromatin function and transcription.</text>
</comment>
<keyword evidence="20" id="KW-1185">Reference proteome</keyword>
<comment type="similarity">
    <text evidence="4 16">Belongs to the LTN1 family.</text>
</comment>
<dbReference type="HOGENOM" id="CLU_000945_0_0_1"/>
<keyword evidence="9 16" id="KW-0479">Metal-binding</keyword>
<evidence type="ECO:0000256" key="9">
    <source>
        <dbReference type="ARBA" id="ARBA00022723"/>
    </source>
</evidence>
<dbReference type="SUPFAM" id="SSF48371">
    <property type="entry name" value="ARM repeat"/>
    <property type="match status" value="1"/>
</dbReference>
<dbReference type="PANTHER" id="PTHR12389">
    <property type="entry name" value="ZINC FINGER PROTEIN 294"/>
    <property type="match status" value="1"/>
</dbReference>
<evidence type="ECO:0000256" key="16">
    <source>
        <dbReference type="RuleBase" id="RU367090"/>
    </source>
</evidence>
<comment type="pathway">
    <text evidence="3 16">Protein modification; protein ubiquitination.</text>
</comment>
<evidence type="ECO:0000256" key="6">
    <source>
        <dbReference type="ARBA" id="ARBA00017157"/>
    </source>
</evidence>
<dbReference type="GO" id="GO:0016567">
    <property type="term" value="P:protein ubiquitination"/>
    <property type="evidence" value="ECO:0007669"/>
    <property type="project" value="UniProtKB-UniPathway"/>
</dbReference>
<evidence type="ECO:0000256" key="13">
    <source>
        <dbReference type="ARBA" id="ARBA00022833"/>
    </source>
</evidence>
<evidence type="ECO:0000256" key="1">
    <source>
        <dbReference type="ARBA" id="ARBA00000900"/>
    </source>
</evidence>
<evidence type="ECO:0000256" key="15">
    <source>
        <dbReference type="PROSITE-ProRule" id="PRU00175"/>
    </source>
</evidence>
<dbReference type="FunFam" id="3.30.40.10:FF:000038">
    <property type="entry name" value="E3 ubiquitin-protein ligase listerin"/>
    <property type="match status" value="1"/>
</dbReference>
<protein>
    <recommendedName>
        <fullName evidence="6 16">E3 ubiquitin-protein ligase listerin</fullName>
        <ecNumber evidence="5 16">2.3.2.27</ecNumber>
    </recommendedName>
    <alternativeName>
        <fullName evidence="16">RING-type E3 ubiquitin transferase listerin</fullName>
    </alternativeName>
</protein>
<comment type="subunit">
    <text evidence="16">Component of the ribosome quality control complex (RQC).</text>
</comment>
<feature type="compositionally biased region" description="Basic and acidic residues" evidence="17">
    <location>
        <begin position="310"/>
        <end position="323"/>
    </location>
</feature>
<comment type="catalytic activity">
    <reaction evidence="1 16">
        <text>S-ubiquitinyl-[E2 ubiquitin-conjugating enzyme]-L-cysteine + [acceptor protein]-L-lysine = [E2 ubiquitin-conjugating enzyme]-L-cysteine + N(6)-ubiquitinyl-[acceptor protein]-L-lysine.</text>
        <dbReference type="EC" id="2.3.2.27"/>
    </reaction>
</comment>
<dbReference type="InterPro" id="IPR039795">
    <property type="entry name" value="LTN1/Rkr1"/>
</dbReference>
<dbReference type="PROSITE" id="PS50089">
    <property type="entry name" value="ZF_RING_2"/>
    <property type="match status" value="1"/>
</dbReference>
<name>A0A0C2X3G6_SERVB</name>
<dbReference type="InterPro" id="IPR013083">
    <property type="entry name" value="Znf_RING/FYVE/PHD"/>
</dbReference>
<evidence type="ECO:0000313" key="20">
    <source>
        <dbReference type="Proteomes" id="UP000054097"/>
    </source>
</evidence>
<dbReference type="UniPathway" id="UPA00143"/>
<dbReference type="InterPro" id="IPR054477">
    <property type="entry name" value="LTN1_E3_ligase_6th"/>
</dbReference>
<evidence type="ECO:0000256" key="14">
    <source>
        <dbReference type="ARBA" id="ARBA00055150"/>
    </source>
</evidence>
<dbReference type="InterPro" id="IPR039804">
    <property type="entry name" value="RING-CH-C4HC3_LTN1"/>
</dbReference>
<dbReference type="SUPFAM" id="SSF57850">
    <property type="entry name" value="RING/U-box"/>
    <property type="match status" value="1"/>
</dbReference>
<comment type="subcellular location">
    <subcellularLocation>
        <location evidence="2">Cytoplasm</location>
        <location evidence="2">Cytosol</location>
    </subcellularLocation>
</comment>
<dbReference type="Proteomes" id="UP000054097">
    <property type="component" value="Unassembled WGS sequence"/>
</dbReference>
<feature type="compositionally biased region" description="Polar residues" evidence="17">
    <location>
        <begin position="1"/>
        <end position="12"/>
    </location>
</feature>
<evidence type="ECO:0000256" key="4">
    <source>
        <dbReference type="ARBA" id="ARBA00007997"/>
    </source>
</evidence>
<keyword evidence="8 16" id="KW-0808">Transferase</keyword>
<evidence type="ECO:0000256" key="3">
    <source>
        <dbReference type="ARBA" id="ARBA00004906"/>
    </source>
</evidence>
<sequence>MGKQKGSSATSGTRKKHARKAAGEDASTSGQPQAGRGKAVGGKGVKGKGKKNAEPRVKAYIPPVKPQALQQDPVDVLRLATSLPPDLLVIFRKLTKKDAITRRRALEELITGWVEKVTAVGGDEDEQEAALASLEIALPAWCYHFPALILHPSRRVRFLAATIQASFLEVPILRDSLWAFMKNSMVITRLEGYYGAWMISAHDIDRQVSQVAQTTWNLALQSFGPTRDGSDGSDTDREFIPQLESFLLHAIMHPQSLYTGFYPASATGHQAHPASGSQSPNIPDDASITDRGDATRIKQAKAQGSAAGDALERVRIGESEEERATDRDARIRIAALAALKSHIDSGLSSFTSTKSAEEEEEQRIKDLFRNPEFWSILYPGKIPPYVDEQSFEGFGMDQPGIRRSGWTLVHLLASNHLDRIQDMLQIISSAVLRSIWIEPDAGVRAWSRDGLLTWLSKVPEAWNLACLPKHRDDDAETSDEEEDAAKETNSPENVPYQEFLQFLRLGCGGSATSFYPAIVVVVSKLPESLFPLDRSDIFNLFDALWAAVDGHTLHVLERGSAPVMAFTNAHLETLVLITGRLHQRHTQAPPSEGTSGSQLKEDVVRTQAGLIWKYFVSRKLVARSDEFGMAIGKALLRILNIEPRLFDCAWEVIASSVDSIYDDPTSQGPVNIDFGTLFKSIFTTISPTSRRHDVVTLFARLTAKSLRAILKPGISGSHLYVDHLELMMQNLPDVIQDDPSLANGLQDMLSQQISLLSTCLSPHDFSRIVVAYLVTLQGNSERRLEHWHSVLSLVGNTETPEARKIHPKIVHELLVATTTEQFRDLRGSGELNGLLPVLLEQNSKDLIAEIIRGHGRLLSEEGLELCTTILSSQVEEASSHVLRQADYQMADFVDDAIEVLSIMRDVAPNIIHRLRSTLSGPLFVLQCIYPLLDGDTDTPTALSFWNANDRDVALNSLVQEMRSWMVDPEVCVSSEILTRAAMMLGDNDASWVLASIFPSRETLEQLFEEESATASIQILAGNDLLVPEEDSDDPRSYIFDSQQLSSYARLAWAMTCLIATDRQVAKSNMWMLKHSLLLQQMADDRLRASNVDASPLGPAIAPGFLTRIVETVQVLNVYLFSDLSSSELPHTPIIQAIETTTASVDTEATGFIIDLCNSSVALDYPKVARIVRSVLSHAFRGVSNQDADKWLSLARKLLRKARNTGLAIVSSIVGTGVESPLLTRLRNEAASDLAVIPAAKANTEGSSQLQLLLVLAPPLDSDTTFIPAQRAVMTIQNIEKWISSDEDIEPVIESRTIALLCHLAPILQSVVGRHWDFAFDLIENTLENSSLEDSESLVQLSRALDLISIVIQFGSTNKQLNAVWSTRRTTILRLVRDLISAPKELHLSGLLREDCRSRAIDILQDPPEGIIEAESLSKMVYLLQVPSLKTQKGAYPLVRSAAQKFSEKIVLEVGLNPTGEVDARLPLELMSLVSVAGLWDDEKEDWNEDMDQAHARFGTLLGWMVVLDAFENTSFRVRSSYVEQLRNSEIIQNALIPGICDLLQLGKPGKKPIKLDLWEVDNFIVSLYEHESARVLAAHVYYRALTAIPSLIRTWWTDCKDRQLSNAFATSTATYFSPVLVTSELSNLRDPSGANGREKLEDESLSIKVSQAISEVGVVYLVDEQQMEMAVKLPSEYPLKPVEVRDIRRVGVAEDKWRGWLFAVQQIVNSQNGHIADALALFKKNVTLHFEGQVECAICYSIISVTDLQLPTKPCKTCKNRFHASCLYKWFKSSSSSSCPLCRSDIF</sequence>
<dbReference type="EC" id="2.3.2.27" evidence="5 16"/>
<proteinExistence type="inferred from homology"/>
<dbReference type="CDD" id="cd16491">
    <property type="entry name" value="RING-CH-C4HC3_LTN1"/>
    <property type="match status" value="1"/>
</dbReference>
<keyword evidence="11 15" id="KW-0863">Zinc-finger</keyword>
<dbReference type="InterPro" id="IPR054476">
    <property type="entry name" value="Ltn1_N"/>
</dbReference>
<dbReference type="GO" id="GO:0061630">
    <property type="term" value="F:ubiquitin protein ligase activity"/>
    <property type="evidence" value="ECO:0007669"/>
    <property type="project" value="UniProtKB-UniRule"/>
</dbReference>
<evidence type="ECO:0000256" key="5">
    <source>
        <dbReference type="ARBA" id="ARBA00012483"/>
    </source>
</evidence>
<dbReference type="Pfam" id="PF13639">
    <property type="entry name" value="zf-RING_2"/>
    <property type="match status" value="1"/>
</dbReference>
<keyword evidence="12 16" id="KW-0833">Ubl conjugation pathway</keyword>
<dbReference type="GO" id="GO:1990116">
    <property type="term" value="P:ribosome-associated ubiquitin-dependent protein catabolic process"/>
    <property type="evidence" value="ECO:0007669"/>
    <property type="project" value="UniProtKB-UniRule"/>
</dbReference>
<dbReference type="PANTHER" id="PTHR12389:SF0">
    <property type="entry name" value="E3 UBIQUITIN-PROTEIN LIGASE LISTERIN"/>
    <property type="match status" value="1"/>
</dbReference>